<comment type="caution">
    <text evidence="1">The sequence shown here is derived from an EMBL/GenBank/DDBJ whole genome shotgun (WGS) entry which is preliminary data.</text>
</comment>
<organism evidence="1 2">
    <name type="scientific">Mycolicibacterium canariasense</name>
    <name type="common">Mycobacterium canariasense</name>
    <dbReference type="NCBI Taxonomy" id="228230"/>
    <lineage>
        <taxon>Bacteria</taxon>
        <taxon>Bacillati</taxon>
        <taxon>Actinomycetota</taxon>
        <taxon>Actinomycetes</taxon>
        <taxon>Mycobacteriales</taxon>
        <taxon>Mycobacteriaceae</taxon>
        <taxon>Mycolicibacterium</taxon>
    </lineage>
</organism>
<evidence type="ECO:0000313" key="2">
    <source>
        <dbReference type="Proteomes" id="UP000069443"/>
    </source>
</evidence>
<reference evidence="2" key="2">
    <citation type="submission" date="2016-02" db="EMBL/GenBank/DDBJ databases">
        <title>Draft genome sequence of five rapidly growing Mycobacterium species.</title>
        <authorList>
            <person name="Katahira K."/>
            <person name="Gotou Y."/>
            <person name="Iida K."/>
            <person name="Ogura Y."/>
            <person name="Hayashi T."/>
        </authorList>
    </citation>
    <scope>NUCLEOTIDE SEQUENCE [LARGE SCALE GENOMIC DNA]</scope>
    <source>
        <strain evidence="2">JCM15298</strain>
    </source>
</reference>
<evidence type="ECO:0000313" key="1">
    <source>
        <dbReference type="EMBL" id="GAS95478.1"/>
    </source>
</evidence>
<dbReference type="AlphaFoldDB" id="A0A124E223"/>
<sequence>MAKVPATGKWRVQRCRRPDGSLYKHAVNWDTFDGNGEWTGIHATWAEAMEWATSFAAHVEYWLECQTRRPLR</sequence>
<dbReference type="EMBL" id="BCSY01000039">
    <property type="protein sequence ID" value="GAS95478.1"/>
    <property type="molecule type" value="Genomic_DNA"/>
</dbReference>
<reference evidence="2" key="1">
    <citation type="journal article" date="2016" name="Genome Announc.">
        <title>Draft Genome Sequences of Five Rapidly Growing Mycobacterium Species, M. thermoresistibile, M. fortuitum subsp. acetamidolyticum, M. canariasense, M. brisbanense, and M. novocastrense.</title>
        <authorList>
            <person name="Katahira K."/>
            <person name="Ogura Y."/>
            <person name="Gotoh Y."/>
            <person name="Hayashi T."/>
        </authorList>
    </citation>
    <scope>NUCLEOTIDE SEQUENCE [LARGE SCALE GENOMIC DNA]</scope>
    <source>
        <strain evidence="2">JCM15298</strain>
    </source>
</reference>
<name>A0A124E223_MYCCR</name>
<protein>
    <submittedName>
        <fullName evidence="1">Gp35</fullName>
    </submittedName>
</protein>
<keyword evidence="2" id="KW-1185">Reference proteome</keyword>
<dbReference type="STRING" id="228230.RMCC_2444"/>
<proteinExistence type="predicted"/>
<accession>A0A124E223</accession>
<dbReference type="Proteomes" id="UP000069443">
    <property type="component" value="Unassembled WGS sequence"/>
</dbReference>
<gene>
    <name evidence="1" type="ORF">RMCC_2444</name>
</gene>